<feature type="region of interest" description="Disordered" evidence="1">
    <location>
        <begin position="1"/>
        <end position="33"/>
    </location>
</feature>
<dbReference type="AlphaFoldDB" id="A0A813KNI6"/>
<gene>
    <name evidence="2" type="ORF">PGLA2088_LOCUS33060</name>
</gene>
<dbReference type="EMBL" id="CAJNNW010030700">
    <property type="protein sequence ID" value="CAE8704128.1"/>
    <property type="molecule type" value="Genomic_DNA"/>
</dbReference>
<accession>A0A813KNI6</accession>
<name>A0A813KNI6_POLGL</name>
<proteinExistence type="predicted"/>
<organism evidence="2 3">
    <name type="scientific">Polarella glacialis</name>
    <name type="common">Dinoflagellate</name>
    <dbReference type="NCBI Taxonomy" id="89957"/>
    <lineage>
        <taxon>Eukaryota</taxon>
        <taxon>Sar</taxon>
        <taxon>Alveolata</taxon>
        <taxon>Dinophyceae</taxon>
        <taxon>Suessiales</taxon>
        <taxon>Suessiaceae</taxon>
        <taxon>Polarella</taxon>
    </lineage>
</organism>
<feature type="non-terminal residue" evidence="2">
    <location>
        <position position="163"/>
    </location>
</feature>
<comment type="caution">
    <text evidence="2">The sequence shown here is derived from an EMBL/GenBank/DDBJ whole genome shotgun (WGS) entry which is preliminary data.</text>
</comment>
<dbReference type="Proteomes" id="UP000626109">
    <property type="component" value="Unassembled WGS sequence"/>
</dbReference>
<feature type="compositionally biased region" description="Basic and acidic residues" evidence="1">
    <location>
        <begin position="21"/>
        <end position="31"/>
    </location>
</feature>
<reference evidence="2" key="1">
    <citation type="submission" date="2021-02" db="EMBL/GenBank/DDBJ databases">
        <authorList>
            <person name="Dougan E. K."/>
            <person name="Rhodes N."/>
            <person name="Thang M."/>
            <person name="Chan C."/>
        </authorList>
    </citation>
    <scope>NUCLEOTIDE SEQUENCE</scope>
</reference>
<evidence type="ECO:0000256" key="1">
    <source>
        <dbReference type="SAM" id="MobiDB-lite"/>
    </source>
</evidence>
<protein>
    <submittedName>
        <fullName evidence="2">Uncharacterized protein</fullName>
    </submittedName>
</protein>
<sequence length="163" mass="18187">MGKPETPKAAAGTAMPVRQARSKEGVAEAREAATMTSEEWKAIQKGMAAKWPKPTYMAESDKPTAGPYRDPTYEIVTRWHAGTRISYRPHAKAPGSKSHIRYETYAKAKTIGESLKKGSFPIDWCYDFEHGFIKVLGDIRDEPLDMSKVEDESTLTDVDTAIY</sequence>
<evidence type="ECO:0000313" key="3">
    <source>
        <dbReference type="Proteomes" id="UP000626109"/>
    </source>
</evidence>
<evidence type="ECO:0000313" key="2">
    <source>
        <dbReference type="EMBL" id="CAE8704128.1"/>
    </source>
</evidence>